<feature type="transmembrane region" description="Helical" evidence="10">
    <location>
        <begin position="1041"/>
        <end position="1060"/>
    </location>
</feature>
<dbReference type="InterPro" id="IPR027417">
    <property type="entry name" value="P-loop_NTPase"/>
</dbReference>
<keyword evidence="5" id="KW-0547">Nucleotide-binding</keyword>
<accession>A0AAD5SV28</accession>
<keyword evidence="4" id="KW-0677">Repeat</keyword>
<sequence length="1360" mass="150506">MGLERVPSVASQTAATIPPETGVVGEAVDPFNFITLGWLSKMIFIGAKRPLQFSDLPLIPETSKSDFVAKVISPFYDKLDFYLKNSAAHDGGGGNSNNKSKAKTTVAAGVKKPSYFLLIWRHVAVSWIFSVLMDMAATFLETTQPTVMAAILNYLTIGSSQFFITNPTALAISFFLMSFLGLIFQQAVMQMFRKMRYTVRSILMTAIYAKSLKLSNASATKFPKGRILQMVNVDIPMVSEMVEQAHKVLLVPFQLAFSFYYLSTLFGAGLWPVGAVFGGFAVTMPVAFGLVISGQQKYMKQGDKRLSFFREILEGMKMIKLRGQESYFKKVLAGIRLGQEKAIFQMYVGFAVRNNTFVNPAVIFPAVTYFFNIFQPMQALPNVFGGLANAAISWNRIRSYLLAEESEFKSRNSQDSENGKAIEITDASFRWEDVKKEDDDDNKKDKNKTVTEKKEEPAKKFKRRAAKPVKNQGNEGDGSLELSNIGKEAQQDLDPTIPLFQNLNLSIPTGKLTAIVGTVGSGKSSLISAITGEMTRLAGNVVVYGSVALCQQQSWLMSMSVRDNILFGRELDDELLDEVVRVCGLEVDIAQFQYGLATEIGEKGIALSGGQKARIALARALYSDSDIYLLDDPLAALDSHVGKHVFEKCIKERLDGKTRVLVTHQLHVLPHVDQIVVFAKGVVVEQGSFDDLVTNGPENGVLKEMLKNHSLAKEQEEKEGTKDNERTKSTGTHSGKSKREEKNNERGTPPTSTEKDGLIQEEDRQVGAVGKKYILNYIKLSGGFFMFTLLFLSAVGYSIASFGQNLWISFWSNDSEAGTVRWGLSAAGYTNVYAGVICATFFFAGGMQVTTQLTTYRAAKAYHNNAIKGLFQAPMSFYDSQPLGRIINRLTKDMETLDLQIWNNVLNFFLVLALAISQLVGVVYATLYTLIFIAILAVLYYYLLNMYRANQREIRRLAAIQKSPLNAYISECIGGTSTIRAFQAANRTIHHQRHLMDLSVMPDWTLENVYNWFSIRLQVFLTSLTLFFVLFAVLTKLNASIAGLALSGVSSIGGMFFTSITTFSRLESDFVAAERLDLYANDLPAEAPAHLPNDPSESEWPRYGKISIKDLQVKYASKSEPVIKKLSIDINGSEKIGVVGRTGSGKSTLMTALFRIVEPSKGSVWIDGVDVSRIGLHTLRSRLQIIPQEPVMFTGTVRTNLDVESKFSDQELWNALDLVGLKDYVSELPEKLDAPVAERGENFSVGQRQLMMLACAICHKPKILVMDEASSSVDQAADLLIQSSIRTHFRETTVISIAHRVNTIADFDRIMVLDAGELIEFDSPSNLLHTESSLFKALVDATGPTNAALVVEIADKHSIS</sequence>
<dbReference type="SUPFAM" id="SSF52540">
    <property type="entry name" value="P-loop containing nucleoside triphosphate hydrolases"/>
    <property type="match status" value="2"/>
</dbReference>
<evidence type="ECO:0000256" key="10">
    <source>
        <dbReference type="SAM" id="Phobius"/>
    </source>
</evidence>
<keyword evidence="2" id="KW-0813">Transport</keyword>
<feature type="domain" description="ABC transmembrane type-1" evidence="12">
    <location>
        <begin position="135"/>
        <end position="344"/>
    </location>
</feature>
<evidence type="ECO:0000256" key="9">
    <source>
        <dbReference type="SAM" id="MobiDB-lite"/>
    </source>
</evidence>
<feature type="domain" description="ABC transporter" evidence="11">
    <location>
        <begin position="1108"/>
        <end position="1340"/>
    </location>
</feature>
<keyword evidence="14" id="KW-1185">Reference proteome</keyword>
<evidence type="ECO:0000256" key="7">
    <source>
        <dbReference type="ARBA" id="ARBA00022989"/>
    </source>
</evidence>
<feature type="transmembrane region" description="Helical" evidence="10">
    <location>
        <begin position="822"/>
        <end position="844"/>
    </location>
</feature>
<evidence type="ECO:0000256" key="6">
    <source>
        <dbReference type="ARBA" id="ARBA00022840"/>
    </source>
</evidence>
<evidence type="ECO:0000256" key="3">
    <source>
        <dbReference type="ARBA" id="ARBA00022692"/>
    </source>
</evidence>
<evidence type="ECO:0000313" key="14">
    <source>
        <dbReference type="Proteomes" id="UP001211907"/>
    </source>
</evidence>
<organism evidence="13 14">
    <name type="scientific">Physocladia obscura</name>
    <dbReference type="NCBI Taxonomy" id="109957"/>
    <lineage>
        <taxon>Eukaryota</taxon>
        <taxon>Fungi</taxon>
        <taxon>Fungi incertae sedis</taxon>
        <taxon>Chytridiomycota</taxon>
        <taxon>Chytridiomycota incertae sedis</taxon>
        <taxon>Chytridiomycetes</taxon>
        <taxon>Chytridiales</taxon>
        <taxon>Chytriomycetaceae</taxon>
        <taxon>Physocladia</taxon>
    </lineage>
</organism>
<dbReference type="SUPFAM" id="SSF90123">
    <property type="entry name" value="ABC transporter transmembrane region"/>
    <property type="match status" value="2"/>
</dbReference>
<keyword evidence="7 10" id="KW-1133">Transmembrane helix</keyword>
<evidence type="ECO:0000313" key="13">
    <source>
        <dbReference type="EMBL" id="KAJ3110961.1"/>
    </source>
</evidence>
<feature type="transmembrane region" description="Helical" evidence="10">
    <location>
        <begin position="269"/>
        <end position="292"/>
    </location>
</feature>
<feature type="transmembrane region" description="Helical" evidence="10">
    <location>
        <begin position="1017"/>
        <end position="1035"/>
    </location>
</feature>
<dbReference type="PANTHER" id="PTHR24223:SF443">
    <property type="entry name" value="MULTIDRUG-RESISTANCE LIKE PROTEIN 1, ISOFORM I"/>
    <property type="match status" value="1"/>
</dbReference>
<feature type="compositionally biased region" description="Basic and acidic residues" evidence="9">
    <location>
        <begin position="711"/>
        <end position="728"/>
    </location>
</feature>
<feature type="transmembrane region" description="Helical" evidence="10">
    <location>
        <begin position="119"/>
        <end position="140"/>
    </location>
</feature>
<protein>
    <submittedName>
        <fullName evidence="13">Uncharacterized protein</fullName>
    </submittedName>
</protein>
<dbReference type="GO" id="GO:0000329">
    <property type="term" value="C:fungal-type vacuole membrane"/>
    <property type="evidence" value="ECO:0007669"/>
    <property type="project" value="UniProtKB-ARBA"/>
</dbReference>
<dbReference type="InterPro" id="IPR050173">
    <property type="entry name" value="ABC_transporter_C-like"/>
</dbReference>
<name>A0AAD5SV28_9FUNG</name>
<reference evidence="13" key="1">
    <citation type="submission" date="2020-05" db="EMBL/GenBank/DDBJ databases">
        <title>Phylogenomic resolution of chytrid fungi.</title>
        <authorList>
            <person name="Stajich J.E."/>
            <person name="Amses K."/>
            <person name="Simmons R."/>
            <person name="Seto K."/>
            <person name="Myers J."/>
            <person name="Bonds A."/>
            <person name="Quandt C.A."/>
            <person name="Barry K."/>
            <person name="Liu P."/>
            <person name="Grigoriev I."/>
            <person name="Longcore J.E."/>
            <person name="James T.Y."/>
        </authorList>
    </citation>
    <scope>NUCLEOTIDE SEQUENCE</scope>
    <source>
        <strain evidence="13">JEL0513</strain>
    </source>
</reference>
<dbReference type="FunFam" id="1.20.1560.10:FF:000013">
    <property type="entry name" value="ABC transporter C family member 2"/>
    <property type="match status" value="1"/>
</dbReference>
<dbReference type="SMART" id="SM00382">
    <property type="entry name" value="AAA"/>
    <property type="match status" value="2"/>
</dbReference>
<dbReference type="Pfam" id="PF00005">
    <property type="entry name" value="ABC_tran"/>
    <property type="match status" value="2"/>
</dbReference>
<evidence type="ECO:0000256" key="5">
    <source>
        <dbReference type="ARBA" id="ARBA00022741"/>
    </source>
</evidence>
<keyword evidence="6" id="KW-0067">ATP-binding</keyword>
<keyword evidence="8 10" id="KW-0472">Membrane</keyword>
<dbReference type="InterPro" id="IPR003593">
    <property type="entry name" value="AAA+_ATPase"/>
</dbReference>
<dbReference type="PROSITE" id="PS50929">
    <property type="entry name" value="ABC_TM1F"/>
    <property type="match status" value="2"/>
</dbReference>
<dbReference type="PROSITE" id="PS00211">
    <property type="entry name" value="ABC_TRANSPORTER_1"/>
    <property type="match status" value="2"/>
</dbReference>
<dbReference type="InterPro" id="IPR036640">
    <property type="entry name" value="ABC1_TM_sf"/>
</dbReference>
<dbReference type="InterPro" id="IPR017871">
    <property type="entry name" value="ABC_transporter-like_CS"/>
</dbReference>
<evidence type="ECO:0000256" key="4">
    <source>
        <dbReference type="ARBA" id="ARBA00022737"/>
    </source>
</evidence>
<comment type="caution">
    <text evidence="13">The sequence shown here is derived from an EMBL/GenBank/DDBJ whole genome shotgun (WGS) entry which is preliminary data.</text>
</comment>
<dbReference type="CDD" id="cd03244">
    <property type="entry name" value="ABCC_MRP_domain2"/>
    <property type="match status" value="1"/>
</dbReference>
<proteinExistence type="predicted"/>
<dbReference type="CDD" id="cd18580">
    <property type="entry name" value="ABC_6TM_ABCC_D2"/>
    <property type="match status" value="1"/>
</dbReference>
<dbReference type="Gene3D" id="3.40.50.300">
    <property type="entry name" value="P-loop containing nucleotide triphosphate hydrolases"/>
    <property type="match status" value="2"/>
</dbReference>
<keyword evidence="3 10" id="KW-0812">Transmembrane</keyword>
<dbReference type="FunFam" id="3.40.50.300:FF:000997">
    <property type="entry name" value="Multidrug resistance-associated protein 1"/>
    <property type="match status" value="1"/>
</dbReference>
<evidence type="ECO:0000256" key="2">
    <source>
        <dbReference type="ARBA" id="ARBA00022448"/>
    </source>
</evidence>
<feature type="transmembrane region" description="Helical" evidence="10">
    <location>
        <begin position="901"/>
        <end position="921"/>
    </location>
</feature>
<dbReference type="InterPro" id="IPR011527">
    <property type="entry name" value="ABC1_TM_dom"/>
</dbReference>
<evidence type="ECO:0000259" key="11">
    <source>
        <dbReference type="PROSITE" id="PS50893"/>
    </source>
</evidence>
<dbReference type="GO" id="GO:0140359">
    <property type="term" value="F:ABC-type transporter activity"/>
    <property type="evidence" value="ECO:0007669"/>
    <property type="project" value="InterPro"/>
</dbReference>
<feature type="region of interest" description="Disordered" evidence="9">
    <location>
        <begin position="435"/>
        <end position="481"/>
    </location>
</feature>
<dbReference type="InterPro" id="IPR044726">
    <property type="entry name" value="ABCC_6TM_D2"/>
</dbReference>
<dbReference type="EMBL" id="JADGJH010001679">
    <property type="protein sequence ID" value="KAJ3110961.1"/>
    <property type="molecule type" value="Genomic_DNA"/>
</dbReference>
<feature type="transmembrane region" description="Helical" evidence="10">
    <location>
        <begin position="245"/>
        <end position="263"/>
    </location>
</feature>
<feature type="compositionally biased region" description="Basic and acidic residues" evidence="9">
    <location>
        <begin position="435"/>
        <end position="459"/>
    </location>
</feature>
<evidence type="ECO:0000256" key="1">
    <source>
        <dbReference type="ARBA" id="ARBA00004128"/>
    </source>
</evidence>
<dbReference type="FunFam" id="3.40.50.300:FF:000163">
    <property type="entry name" value="Multidrug resistance-associated protein member 4"/>
    <property type="match status" value="1"/>
</dbReference>
<evidence type="ECO:0000259" key="12">
    <source>
        <dbReference type="PROSITE" id="PS50929"/>
    </source>
</evidence>
<dbReference type="Pfam" id="PF00664">
    <property type="entry name" value="ABC_membrane"/>
    <property type="match status" value="2"/>
</dbReference>
<dbReference type="InterPro" id="IPR003439">
    <property type="entry name" value="ABC_transporter-like_ATP-bd"/>
</dbReference>
<dbReference type="CDD" id="cd03250">
    <property type="entry name" value="ABCC_MRP_domain1"/>
    <property type="match status" value="1"/>
</dbReference>
<dbReference type="Gene3D" id="1.20.1560.10">
    <property type="entry name" value="ABC transporter type 1, transmembrane domain"/>
    <property type="match status" value="2"/>
</dbReference>
<feature type="domain" description="ABC transporter" evidence="11">
    <location>
        <begin position="480"/>
        <end position="705"/>
    </location>
</feature>
<dbReference type="GO" id="GO:0005524">
    <property type="term" value="F:ATP binding"/>
    <property type="evidence" value="ECO:0007669"/>
    <property type="project" value="UniProtKB-KW"/>
</dbReference>
<feature type="transmembrane region" description="Helical" evidence="10">
    <location>
        <begin position="927"/>
        <end position="947"/>
    </location>
</feature>
<dbReference type="PROSITE" id="PS50893">
    <property type="entry name" value="ABC_TRANSPORTER_2"/>
    <property type="match status" value="2"/>
</dbReference>
<feature type="transmembrane region" description="Helical" evidence="10">
    <location>
        <begin position="170"/>
        <end position="192"/>
    </location>
</feature>
<evidence type="ECO:0000256" key="8">
    <source>
        <dbReference type="ARBA" id="ARBA00023136"/>
    </source>
</evidence>
<dbReference type="Proteomes" id="UP001211907">
    <property type="component" value="Unassembled WGS sequence"/>
</dbReference>
<feature type="domain" description="ABC transmembrane type-1" evidence="12">
    <location>
        <begin position="789"/>
        <end position="1072"/>
    </location>
</feature>
<dbReference type="PANTHER" id="PTHR24223">
    <property type="entry name" value="ATP-BINDING CASSETTE SUB-FAMILY C"/>
    <property type="match status" value="1"/>
</dbReference>
<gene>
    <name evidence="13" type="ORF">HK100_002851</name>
</gene>
<dbReference type="GO" id="GO:0016887">
    <property type="term" value="F:ATP hydrolysis activity"/>
    <property type="evidence" value="ECO:0007669"/>
    <property type="project" value="InterPro"/>
</dbReference>
<feature type="region of interest" description="Disordered" evidence="9">
    <location>
        <begin position="711"/>
        <end position="760"/>
    </location>
</feature>
<feature type="transmembrane region" description="Helical" evidence="10">
    <location>
        <begin position="780"/>
        <end position="802"/>
    </location>
</feature>
<comment type="subcellular location">
    <subcellularLocation>
        <location evidence="1">Vacuole membrane</location>
        <topology evidence="1">Multi-pass membrane protein</topology>
    </subcellularLocation>
</comment>